<accession>A0A6J7X9B5</accession>
<sequence length="80" mass="9332">MKKEIDCSYTDEIVCPHCGYKFSDSSEVFYLISNDLFEGLECDNCEKEFNVERNISISYNSYIPIENILPPRYDDLGYPV</sequence>
<organism evidence="1">
    <name type="scientific">uncultured Caudovirales phage</name>
    <dbReference type="NCBI Taxonomy" id="2100421"/>
    <lineage>
        <taxon>Viruses</taxon>
        <taxon>Duplodnaviria</taxon>
        <taxon>Heunggongvirae</taxon>
        <taxon>Uroviricota</taxon>
        <taxon>Caudoviricetes</taxon>
        <taxon>Peduoviridae</taxon>
        <taxon>Maltschvirus</taxon>
        <taxon>Maltschvirus maltsch</taxon>
    </lineage>
</organism>
<evidence type="ECO:0000313" key="1">
    <source>
        <dbReference type="EMBL" id="CAB5226241.1"/>
    </source>
</evidence>
<protein>
    <submittedName>
        <fullName evidence="1">Uncharacterized protein</fullName>
    </submittedName>
</protein>
<name>A0A6J7X9B5_9CAUD</name>
<proteinExistence type="predicted"/>
<reference evidence="1" key="1">
    <citation type="submission" date="2020-05" db="EMBL/GenBank/DDBJ databases">
        <authorList>
            <person name="Chiriac C."/>
            <person name="Salcher M."/>
            <person name="Ghai R."/>
            <person name="Kavagutti S V."/>
        </authorList>
    </citation>
    <scope>NUCLEOTIDE SEQUENCE</scope>
</reference>
<gene>
    <name evidence="1" type="ORF">UFOVP760_20</name>
</gene>
<dbReference type="EMBL" id="LR798360">
    <property type="protein sequence ID" value="CAB5226241.1"/>
    <property type="molecule type" value="Genomic_DNA"/>
</dbReference>